<dbReference type="KEGG" id="bbel:109471651"/>
<dbReference type="SUPFAM" id="SSF103473">
    <property type="entry name" value="MFS general substrate transporter"/>
    <property type="match status" value="1"/>
</dbReference>
<keyword evidence="3 6" id="KW-0812">Transmembrane</keyword>
<dbReference type="GO" id="GO:0005335">
    <property type="term" value="F:serotonin:sodium:chloride symporter activity"/>
    <property type="evidence" value="ECO:0007669"/>
    <property type="project" value="TreeGrafter"/>
</dbReference>
<dbReference type="InterPro" id="IPR050930">
    <property type="entry name" value="MFS_Vesicular_Transporter"/>
</dbReference>
<protein>
    <submittedName>
        <fullName evidence="9">Chromaffin granule amine transporter-like</fullName>
    </submittedName>
</protein>
<dbReference type="GO" id="GO:0043195">
    <property type="term" value="C:terminal bouton"/>
    <property type="evidence" value="ECO:0007669"/>
    <property type="project" value="TreeGrafter"/>
</dbReference>
<name>A0A6P4Z671_BRABE</name>
<feature type="transmembrane region" description="Helical" evidence="6">
    <location>
        <begin position="127"/>
        <end position="148"/>
    </location>
</feature>
<evidence type="ECO:0000256" key="1">
    <source>
        <dbReference type="ARBA" id="ARBA00004141"/>
    </source>
</evidence>
<dbReference type="PROSITE" id="PS50850">
    <property type="entry name" value="MFS"/>
    <property type="match status" value="1"/>
</dbReference>
<dbReference type="Gene3D" id="1.20.1250.20">
    <property type="entry name" value="MFS general substrate transporter like domains"/>
    <property type="match status" value="1"/>
</dbReference>
<feature type="transmembrane region" description="Helical" evidence="6">
    <location>
        <begin position="189"/>
        <end position="206"/>
    </location>
</feature>
<keyword evidence="5 6" id="KW-0472">Membrane</keyword>
<dbReference type="InterPro" id="IPR011701">
    <property type="entry name" value="MFS"/>
</dbReference>
<comment type="subcellular location">
    <subcellularLocation>
        <location evidence="1">Membrane</location>
        <topology evidence="1">Multi-pass membrane protein</topology>
    </subcellularLocation>
</comment>
<proteinExistence type="predicted"/>
<evidence type="ECO:0000256" key="6">
    <source>
        <dbReference type="SAM" id="Phobius"/>
    </source>
</evidence>
<dbReference type="InterPro" id="IPR020846">
    <property type="entry name" value="MFS_dom"/>
</dbReference>
<feature type="transmembrane region" description="Helical" evidence="6">
    <location>
        <begin position="160"/>
        <end position="183"/>
    </location>
</feature>
<dbReference type="RefSeq" id="XP_019626547.1">
    <property type="nucleotide sequence ID" value="XM_019770988.1"/>
</dbReference>
<feature type="transmembrane region" description="Helical" evidence="6">
    <location>
        <begin position="230"/>
        <end position="251"/>
    </location>
</feature>
<dbReference type="Proteomes" id="UP000515135">
    <property type="component" value="Unplaced"/>
</dbReference>
<sequence>MPDYLYRLEHPNYNGAILTHHVNPAMLKLSTNIKTTTSCRGLETCSPAVHASEHSERAEALHKQSIRLGILYATKPAVSLVISPVVGLLADRLGYNIPLYLGILVVFASTIAFAFSRSYPALIISRVIQGVGAPLSTVAALVMVSAAFRDNAERAKNVGIVQTGMTFGIIVGPIIGGVMYQFFGYSSPFLLVAGMTIVDGFMRLLLPKEDASSNGDDRDYSYFNFAKDKYFMLTTVLIFMQTVTTLILWGIAPVWMMITMNAQPWQQGLGLLPYCVGFLVGAFTASKLVNKTGW</sequence>
<evidence type="ECO:0000313" key="9">
    <source>
        <dbReference type="RefSeq" id="XP_019626547.1"/>
    </source>
</evidence>
<dbReference type="GO" id="GO:0015842">
    <property type="term" value="P:aminergic neurotransmitter loading into synaptic vesicle"/>
    <property type="evidence" value="ECO:0007669"/>
    <property type="project" value="TreeGrafter"/>
</dbReference>
<evidence type="ECO:0000256" key="4">
    <source>
        <dbReference type="ARBA" id="ARBA00022989"/>
    </source>
</evidence>
<organism evidence="8 9">
    <name type="scientific">Branchiostoma belcheri</name>
    <name type="common">Amphioxus</name>
    <dbReference type="NCBI Taxonomy" id="7741"/>
    <lineage>
        <taxon>Eukaryota</taxon>
        <taxon>Metazoa</taxon>
        <taxon>Chordata</taxon>
        <taxon>Cephalochordata</taxon>
        <taxon>Leptocardii</taxon>
        <taxon>Amphioxiformes</taxon>
        <taxon>Branchiostomatidae</taxon>
        <taxon>Branchiostoma</taxon>
    </lineage>
</organism>
<dbReference type="Pfam" id="PF07690">
    <property type="entry name" value="MFS_1"/>
    <property type="match status" value="1"/>
</dbReference>
<evidence type="ECO:0000313" key="8">
    <source>
        <dbReference type="Proteomes" id="UP000515135"/>
    </source>
</evidence>
<dbReference type="AlphaFoldDB" id="A0A6P4Z671"/>
<dbReference type="PANTHER" id="PTHR23506">
    <property type="entry name" value="GH10249P"/>
    <property type="match status" value="1"/>
</dbReference>
<gene>
    <name evidence="9" type="primary">LOC109471651</name>
</gene>
<keyword evidence="8" id="KW-1185">Reference proteome</keyword>
<evidence type="ECO:0000256" key="3">
    <source>
        <dbReference type="ARBA" id="ARBA00022692"/>
    </source>
</evidence>
<feature type="transmembrane region" description="Helical" evidence="6">
    <location>
        <begin position="97"/>
        <end position="115"/>
    </location>
</feature>
<keyword evidence="2" id="KW-0813">Transport</keyword>
<feature type="transmembrane region" description="Helical" evidence="6">
    <location>
        <begin position="271"/>
        <end position="289"/>
    </location>
</feature>
<evidence type="ECO:0000259" key="7">
    <source>
        <dbReference type="PROSITE" id="PS50850"/>
    </source>
</evidence>
<dbReference type="OrthoDB" id="10040667at2759"/>
<evidence type="ECO:0000256" key="5">
    <source>
        <dbReference type="ARBA" id="ARBA00023136"/>
    </source>
</evidence>
<dbReference type="PANTHER" id="PTHR23506:SF23">
    <property type="entry name" value="GH10249P"/>
    <property type="match status" value="1"/>
</dbReference>
<evidence type="ECO:0000256" key="2">
    <source>
        <dbReference type="ARBA" id="ARBA00022448"/>
    </source>
</evidence>
<accession>A0A6P4Z671</accession>
<dbReference type="GeneID" id="109471651"/>
<feature type="domain" description="Major facilitator superfamily (MFS) profile" evidence="7">
    <location>
        <begin position="1"/>
        <end position="294"/>
    </location>
</feature>
<dbReference type="InterPro" id="IPR036259">
    <property type="entry name" value="MFS_trans_sf"/>
</dbReference>
<dbReference type="GO" id="GO:0030672">
    <property type="term" value="C:synaptic vesicle membrane"/>
    <property type="evidence" value="ECO:0007669"/>
    <property type="project" value="TreeGrafter"/>
</dbReference>
<feature type="transmembrane region" description="Helical" evidence="6">
    <location>
        <begin position="70"/>
        <end position="90"/>
    </location>
</feature>
<reference evidence="9" key="1">
    <citation type="submission" date="2025-08" db="UniProtKB">
        <authorList>
            <consortium name="RefSeq"/>
        </authorList>
    </citation>
    <scope>IDENTIFICATION</scope>
    <source>
        <tissue evidence="9">Gonad</tissue>
    </source>
</reference>
<keyword evidence="4 6" id="KW-1133">Transmembrane helix</keyword>